<dbReference type="PROSITE" id="PS00622">
    <property type="entry name" value="HTH_LUXR_1"/>
    <property type="match status" value="1"/>
</dbReference>
<reference evidence="4 5" key="1">
    <citation type="submission" date="2019-05" db="EMBL/GenBank/DDBJ databases">
        <title>Georgenia *** sp. nov., and Georgenia *** sp. nov., isolated from the intestinal contents of plateau pika (Ochotona curzoniae) in the Qinghai-Tibet plateau of China.</title>
        <authorList>
            <person name="Tian Z."/>
        </authorList>
    </citation>
    <scope>NUCLEOTIDE SEQUENCE [LARGE SCALE GENOMIC DNA]</scope>
    <source>
        <strain evidence="4 5">Z294</strain>
    </source>
</reference>
<sequence length="908" mass="95369">MADDVRGEGSSTVLGREPELSRIREMVGRLARGRGGVVLLTGPPGVGLTTLLTETLVRVGEAVEDVRSVHVPSGLLEGEAAAAVAASVVAGEAFRDLGDVVVEALGELDGAVSPDDPRLVQVAVTALRRLSSSRPLLVTVDNLPVADEAVFPALASLAAGLAGAPVLVVLTSHDLPRSSFEDSPVGPLWVRRVAPLGAADAVALVRQTVGRRVPHPVAATIARRCGGNPGDVVSVCAALEPDQLSALEPLPDVLPGTATTAATYRRWWDGLGEQERLLVLGAAAAVRPERATLEECSGAVLTDVLGPGGEPVLDEERGLVRSADARLLSAVRALTPARELRAALGSLASCYPEASLDRSWLALRAGEAVTPAVLDTLVRGAREYLDSGRTEVVEMLVGDAVHHPGPPVPPLELLVLGGVAAVYCGHPARAVTLLTTALAEAPDGLGRLFPLLLVATTYRENGLPHRLVASCLRRLDRPEEAAAVAALAARLCVEYGQREEARRYLAEAERLLPDDGGEPDPDLALARAMVDRSAPRSADPLGALGATRPGADLAGWLGEVQEVEQLVVTGRWAEARGAVADLLARVRRFPAPLVRAQLALAALGLHLAMGEYRRAEEIAAGAVEDLLPLHVPRGGSGLALLAQVALLRGRAGEAEDWLADLVELTQVRGAGPAVTAALHEALGLRALLEDDVDTAAEHYRRALREGPVQSATVLDAVRLRWRTGAGEEEAEALLEARGADGDPALRAALTLLRVPAGEVLRALTSLTDTAAGRPAHEAQLLELAADLVQDRTVRLELLRRSRDLYARAGAVARATAVDREAERVERTAAPADLGRLTQDERTIARLVHGGATNKEVAAALYVSVRTVELRLTSIYRKLGIGTRRELRGLPGLAAPDAPAARGPTAARW</sequence>
<dbReference type="EMBL" id="CP040899">
    <property type="protein sequence ID" value="QDB80170.1"/>
    <property type="molecule type" value="Genomic_DNA"/>
</dbReference>
<evidence type="ECO:0000256" key="1">
    <source>
        <dbReference type="ARBA" id="ARBA00022741"/>
    </source>
</evidence>
<dbReference type="InterPro" id="IPR016032">
    <property type="entry name" value="Sig_transdc_resp-reg_C-effctor"/>
</dbReference>
<protein>
    <submittedName>
        <fullName evidence="4">Helix-turn-helix transcriptional regulator</fullName>
    </submittedName>
</protein>
<accession>A0ABX5VTB9</accession>
<dbReference type="SUPFAM" id="SSF48452">
    <property type="entry name" value="TPR-like"/>
    <property type="match status" value="1"/>
</dbReference>
<dbReference type="Proteomes" id="UP000313948">
    <property type="component" value="Chromosome"/>
</dbReference>
<keyword evidence="2" id="KW-0067">ATP-binding</keyword>
<feature type="domain" description="HTH luxR-type" evidence="3">
    <location>
        <begin position="829"/>
        <end position="894"/>
    </location>
</feature>
<proteinExistence type="predicted"/>
<dbReference type="InterPro" id="IPR027417">
    <property type="entry name" value="P-loop_NTPase"/>
</dbReference>
<dbReference type="RefSeq" id="WP_139948994.1">
    <property type="nucleotide sequence ID" value="NZ_CP040899.1"/>
</dbReference>
<dbReference type="SUPFAM" id="SSF52540">
    <property type="entry name" value="P-loop containing nucleoside triphosphate hydrolases"/>
    <property type="match status" value="1"/>
</dbReference>
<dbReference type="PANTHER" id="PTHR16305:SF35">
    <property type="entry name" value="TRANSCRIPTIONAL ACTIVATOR DOMAIN"/>
    <property type="match status" value="1"/>
</dbReference>
<dbReference type="PRINTS" id="PR00038">
    <property type="entry name" value="HTHLUXR"/>
</dbReference>
<evidence type="ECO:0000259" key="3">
    <source>
        <dbReference type="PROSITE" id="PS50043"/>
    </source>
</evidence>
<dbReference type="InterPro" id="IPR041664">
    <property type="entry name" value="AAA_16"/>
</dbReference>
<dbReference type="SUPFAM" id="SSF46894">
    <property type="entry name" value="C-terminal effector domain of the bipartite response regulators"/>
    <property type="match status" value="1"/>
</dbReference>
<name>A0ABX5VTB9_9MICO</name>
<dbReference type="Gene3D" id="1.10.10.10">
    <property type="entry name" value="Winged helix-like DNA-binding domain superfamily/Winged helix DNA-binding domain"/>
    <property type="match status" value="1"/>
</dbReference>
<gene>
    <name evidence="4" type="ORF">FE251_12840</name>
</gene>
<dbReference type="InterPro" id="IPR011990">
    <property type="entry name" value="TPR-like_helical_dom_sf"/>
</dbReference>
<dbReference type="SMART" id="SM00421">
    <property type="entry name" value="HTH_LUXR"/>
    <property type="match status" value="1"/>
</dbReference>
<evidence type="ECO:0000313" key="5">
    <source>
        <dbReference type="Proteomes" id="UP000313948"/>
    </source>
</evidence>
<dbReference type="InterPro" id="IPR036388">
    <property type="entry name" value="WH-like_DNA-bd_sf"/>
</dbReference>
<evidence type="ECO:0000256" key="2">
    <source>
        <dbReference type="ARBA" id="ARBA00022840"/>
    </source>
</evidence>
<dbReference type="CDD" id="cd06170">
    <property type="entry name" value="LuxR_C_like"/>
    <property type="match status" value="1"/>
</dbReference>
<dbReference type="PROSITE" id="PS50043">
    <property type="entry name" value="HTH_LUXR_2"/>
    <property type="match status" value="1"/>
</dbReference>
<keyword evidence="5" id="KW-1185">Reference proteome</keyword>
<organism evidence="4 5">
    <name type="scientific">Georgenia wutianyii</name>
    <dbReference type="NCBI Taxonomy" id="2585135"/>
    <lineage>
        <taxon>Bacteria</taxon>
        <taxon>Bacillati</taxon>
        <taxon>Actinomycetota</taxon>
        <taxon>Actinomycetes</taxon>
        <taxon>Micrococcales</taxon>
        <taxon>Bogoriellaceae</taxon>
        <taxon>Georgenia</taxon>
    </lineage>
</organism>
<dbReference type="Pfam" id="PF00196">
    <property type="entry name" value="GerE"/>
    <property type="match status" value="1"/>
</dbReference>
<dbReference type="PANTHER" id="PTHR16305">
    <property type="entry name" value="TESTICULAR SOLUBLE ADENYLYL CYCLASE"/>
    <property type="match status" value="1"/>
</dbReference>
<dbReference type="Gene3D" id="3.40.50.300">
    <property type="entry name" value="P-loop containing nucleotide triphosphate hydrolases"/>
    <property type="match status" value="1"/>
</dbReference>
<dbReference type="Pfam" id="PF13191">
    <property type="entry name" value="AAA_16"/>
    <property type="match status" value="1"/>
</dbReference>
<dbReference type="InterPro" id="IPR000792">
    <property type="entry name" value="Tscrpt_reg_LuxR_C"/>
</dbReference>
<dbReference type="Gene3D" id="1.25.40.10">
    <property type="entry name" value="Tetratricopeptide repeat domain"/>
    <property type="match status" value="1"/>
</dbReference>
<evidence type="ECO:0000313" key="4">
    <source>
        <dbReference type="EMBL" id="QDB80170.1"/>
    </source>
</evidence>
<keyword evidence="1" id="KW-0547">Nucleotide-binding</keyword>